<dbReference type="GeneTree" id="ENSGT01030000234896"/>
<keyword evidence="1" id="KW-1133">Transmembrane helix</keyword>
<reference evidence="2" key="2">
    <citation type="submission" date="2025-08" db="UniProtKB">
        <authorList>
            <consortium name="Ensembl"/>
        </authorList>
    </citation>
    <scope>IDENTIFICATION</scope>
</reference>
<protein>
    <submittedName>
        <fullName evidence="2">Uncharacterized protein</fullName>
    </submittedName>
</protein>
<name>A0A8D3BG67_SCOMX</name>
<proteinExistence type="predicted"/>
<dbReference type="Proteomes" id="UP000694558">
    <property type="component" value="Chromosome 7"/>
</dbReference>
<dbReference type="AlphaFoldDB" id="A0A8D3BG67"/>
<organism evidence="2 3">
    <name type="scientific">Scophthalmus maximus</name>
    <name type="common">Turbot</name>
    <name type="synonym">Psetta maxima</name>
    <dbReference type="NCBI Taxonomy" id="52904"/>
    <lineage>
        <taxon>Eukaryota</taxon>
        <taxon>Metazoa</taxon>
        <taxon>Chordata</taxon>
        <taxon>Craniata</taxon>
        <taxon>Vertebrata</taxon>
        <taxon>Euteleostomi</taxon>
        <taxon>Actinopterygii</taxon>
        <taxon>Neopterygii</taxon>
        <taxon>Teleostei</taxon>
        <taxon>Neoteleostei</taxon>
        <taxon>Acanthomorphata</taxon>
        <taxon>Carangaria</taxon>
        <taxon>Pleuronectiformes</taxon>
        <taxon>Pleuronectoidei</taxon>
        <taxon>Scophthalmidae</taxon>
        <taxon>Scophthalmus</taxon>
    </lineage>
</organism>
<evidence type="ECO:0000313" key="3">
    <source>
        <dbReference type="Proteomes" id="UP000694558"/>
    </source>
</evidence>
<reference evidence="2" key="1">
    <citation type="submission" date="2023-05" db="EMBL/GenBank/DDBJ databases">
        <title>High-quality long-read genome of Scophthalmus maximus.</title>
        <authorList>
            <person name="Lien S."/>
            <person name="Martinez P."/>
        </authorList>
    </citation>
    <scope>NUCLEOTIDE SEQUENCE [LARGE SCALE GENOMIC DNA]</scope>
</reference>
<feature type="transmembrane region" description="Helical" evidence="1">
    <location>
        <begin position="126"/>
        <end position="143"/>
    </location>
</feature>
<dbReference type="OMA" id="QVVSHPD"/>
<accession>A0A8D3BG67</accession>
<keyword evidence="1" id="KW-0812">Transmembrane</keyword>
<feature type="transmembrane region" description="Helical" evidence="1">
    <location>
        <begin position="93"/>
        <end position="111"/>
    </location>
</feature>
<sequence>MYKKKATAGLGLLEQLEDGQDDVVNVAEARGLGLLGVVQSARPVDGDVRLLLVELHCSKLAELKQRKRPLTSLHLFAVLGHVVRSDGPQELDVVVAVVFGHLFAAGFVWPLEPIVEKQVVRHADPVGFHGMALAIVVVPHVALKRNDRTDIIT</sequence>
<dbReference type="Ensembl" id="ENSSMAT00000034117.2">
    <property type="protein sequence ID" value="ENSSMAP00000033692.1"/>
    <property type="gene ID" value="ENSSMAG00000020616.2"/>
</dbReference>
<evidence type="ECO:0000256" key="1">
    <source>
        <dbReference type="SAM" id="Phobius"/>
    </source>
</evidence>
<keyword evidence="1" id="KW-0472">Membrane</keyword>
<evidence type="ECO:0000313" key="2">
    <source>
        <dbReference type="Ensembl" id="ENSSMAP00000033692.1"/>
    </source>
</evidence>